<dbReference type="Gene3D" id="1.10.10.10">
    <property type="entry name" value="Winged helix-like DNA-binding domain superfamily/Winged helix DNA-binding domain"/>
    <property type="match status" value="1"/>
</dbReference>
<dbReference type="InterPro" id="IPR005561">
    <property type="entry name" value="ANTAR"/>
</dbReference>
<organism evidence="4 5">
    <name type="scientific">Actinoplanes regularis</name>
    <dbReference type="NCBI Taxonomy" id="52697"/>
    <lineage>
        <taxon>Bacteria</taxon>
        <taxon>Bacillati</taxon>
        <taxon>Actinomycetota</taxon>
        <taxon>Actinomycetes</taxon>
        <taxon>Micromonosporales</taxon>
        <taxon>Micromonosporaceae</taxon>
        <taxon>Actinoplanes</taxon>
    </lineage>
</organism>
<name>A0A239GY48_9ACTN</name>
<dbReference type="Proteomes" id="UP000198415">
    <property type="component" value="Unassembled WGS sequence"/>
</dbReference>
<reference evidence="4 5" key="1">
    <citation type="submission" date="2017-06" db="EMBL/GenBank/DDBJ databases">
        <authorList>
            <person name="Kim H.J."/>
            <person name="Triplett B.A."/>
        </authorList>
    </citation>
    <scope>NUCLEOTIDE SEQUENCE [LARGE SCALE GENOMIC DNA]</scope>
    <source>
        <strain evidence="4 5">DSM 43151</strain>
    </source>
</reference>
<evidence type="ECO:0000259" key="3">
    <source>
        <dbReference type="SMART" id="SM01012"/>
    </source>
</evidence>
<evidence type="ECO:0000256" key="1">
    <source>
        <dbReference type="ARBA" id="ARBA00023015"/>
    </source>
</evidence>
<dbReference type="InterPro" id="IPR029016">
    <property type="entry name" value="GAF-like_dom_sf"/>
</dbReference>
<dbReference type="EMBL" id="FZNR01000022">
    <property type="protein sequence ID" value="SNS74109.1"/>
    <property type="molecule type" value="Genomic_DNA"/>
</dbReference>
<feature type="domain" description="ANTAR" evidence="3">
    <location>
        <begin position="168"/>
        <end position="223"/>
    </location>
</feature>
<dbReference type="InterPro" id="IPR036388">
    <property type="entry name" value="WH-like_DNA-bd_sf"/>
</dbReference>
<dbReference type="AlphaFoldDB" id="A0A239GY48"/>
<accession>A0A239GY48</accession>
<dbReference type="Gene3D" id="3.30.450.40">
    <property type="match status" value="1"/>
</dbReference>
<keyword evidence="2" id="KW-0804">Transcription</keyword>
<dbReference type="Pfam" id="PF03861">
    <property type="entry name" value="ANTAR"/>
    <property type="match status" value="1"/>
</dbReference>
<gene>
    <name evidence="4" type="ORF">SAMN06264365_122126</name>
</gene>
<dbReference type="GO" id="GO:0003723">
    <property type="term" value="F:RNA binding"/>
    <property type="evidence" value="ECO:0007669"/>
    <property type="project" value="InterPro"/>
</dbReference>
<evidence type="ECO:0000256" key="2">
    <source>
        <dbReference type="ARBA" id="ARBA00023163"/>
    </source>
</evidence>
<sequence length="245" mass="25674">MPISDRRLQLWDLVVEQARGSPAAVGHVGAVGIAVVCVDATAVAVTLAASPREVVYTSDQVAEELEELTMTLGEGPGVDALTDGPALAADLNDTSCQLRWPMFAPAAVALGVRAVFALPLQVGGIHLGVLDLYRSEPGSLDREQFTDALLLADTACALLLDAGVGAGDGRRPEEAGLQHPEVHQATGMIVAQIGVSAAIALVRLRAYAYAHDQRLRDVAANVVARRLRFPPETRAATDPGDHHSA</sequence>
<dbReference type="SMART" id="SM01012">
    <property type="entry name" value="ANTAR"/>
    <property type="match status" value="1"/>
</dbReference>
<evidence type="ECO:0000313" key="4">
    <source>
        <dbReference type="EMBL" id="SNS74109.1"/>
    </source>
</evidence>
<keyword evidence="1" id="KW-0805">Transcription regulation</keyword>
<proteinExistence type="predicted"/>
<evidence type="ECO:0000313" key="5">
    <source>
        <dbReference type="Proteomes" id="UP000198415"/>
    </source>
</evidence>
<protein>
    <recommendedName>
        <fullName evidence="3">ANTAR domain-containing protein</fullName>
    </recommendedName>
</protein>
<dbReference type="SUPFAM" id="SSF55781">
    <property type="entry name" value="GAF domain-like"/>
    <property type="match status" value="1"/>
</dbReference>
<keyword evidence="5" id="KW-1185">Reference proteome</keyword>